<dbReference type="SUPFAM" id="SSF160387">
    <property type="entry name" value="NosL/MerB-like"/>
    <property type="match status" value="1"/>
</dbReference>
<protein>
    <recommendedName>
        <fullName evidence="3">Copper chaperone NosL</fullName>
    </recommendedName>
</protein>
<dbReference type="Pfam" id="PF05573">
    <property type="entry name" value="NosL"/>
    <property type="match status" value="1"/>
</dbReference>
<proteinExistence type="predicted"/>
<name>A0ABP8FD46_9BACT</name>
<dbReference type="InterPro" id="IPR008719">
    <property type="entry name" value="N2O_reductase_NosL"/>
</dbReference>
<dbReference type="PANTHER" id="PTHR41247">
    <property type="entry name" value="HTH-TYPE TRANSCRIPTIONAL REPRESSOR YCNK"/>
    <property type="match status" value="1"/>
</dbReference>
<evidence type="ECO:0000313" key="2">
    <source>
        <dbReference type="Proteomes" id="UP001501844"/>
    </source>
</evidence>
<gene>
    <name evidence="1" type="ORF">GCM10023183_11510</name>
</gene>
<comment type="caution">
    <text evidence="1">The sequence shown here is derived from an EMBL/GenBank/DDBJ whole genome shotgun (WGS) entry which is preliminary data.</text>
</comment>
<dbReference type="PANTHER" id="PTHR41247:SF1">
    <property type="entry name" value="HTH-TYPE TRANSCRIPTIONAL REPRESSOR YCNK"/>
    <property type="match status" value="1"/>
</dbReference>
<evidence type="ECO:0000313" key="1">
    <source>
        <dbReference type="EMBL" id="GAA4300891.1"/>
    </source>
</evidence>
<dbReference type="EMBL" id="BAABGX010000001">
    <property type="protein sequence ID" value="GAA4300891.1"/>
    <property type="molecule type" value="Genomic_DNA"/>
</dbReference>
<reference evidence="2" key="1">
    <citation type="journal article" date="2019" name="Int. J. Syst. Evol. Microbiol.">
        <title>The Global Catalogue of Microorganisms (GCM) 10K type strain sequencing project: providing services to taxonomists for standard genome sequencing and annotation.</title>
        <authorList>
            <consortium name="The Broad Institute Genomics Platform"/>
            <consortium name="The Broad Institute Genome Sequencing Center for Infectious Disease"/>
            <person name="Wu L."/>
            <person name="Ma J."/>
        </authorList>
    </citation>
    <scope>NUCLEOTIDE SEQUENCE [LARGE SCALE GENOMIC DNA]</scope>
    <source>
        <strain evidence="2">JCM 17917</strain>
    </source>
</reference>
<dbReference type="Proteomes" id="UP001501844">
    <property type="component" value="Unassembled WGS sequence"/>
</dbReference>
<evidence type="ECO:0008006" key="3">
    <source>
        <dbReference type="Google" id="ProtNLM"/>
    </source>
</evidence>
<organism evidence="1 2">
    <name type="scientific">Nibribacter koreensis</name>
    <dbReference type="NCBI Taxonomy" id="1084519"/>
    <lineage>
        <taxon>Bacteria</taxon>
        <taxon>Pseudomonadati</taxon>
        <taxon>Bacteroidota</taxon>
        <taxon>Cytophagia</taxon>
        <taxon>Cytophagales</taxon>
        <taxon>Hymenobacteraceae</taxon>
        <taxon>Nibribacter</taxon>
    </lineage>
</organism>
<sequence>MAVALAACSTEPKPVPYGAANCTHCNMTVSDNRFGAELVNDKGKPFYFDAAECLIAYVNERPEERKKASHVLVTDYTKPNTLIDARTAHFYQSKAITSPMGMNLAAVADQTVAIKMKQEQGGRVLTWDQAVTAVQKNERPD</sequence>
<keyword evidence="2" id="KW-1185">Reference proteome</keyword>
<accession>A0ABP8FD46</accession>